<accession>F6F3V7</accession>
<dbReference type="InterPro" id="IPR009081">
    <property type="entry name" value="PP-bd_ACP"/>
</dbReference>
<evidence type="ECO:0000313" key="3">
    <source>
        <dbReference type="Proteomes" id="UP000007150"/>
    </source>
</evidence>
<dbReference type="STRING" id="690566.Sphch_3528"/>
<dbReference type="Pfam" id="PF00550">
    <property type="entry name" value="PP-binding"/>
    <property type="match status" value="1"/>
</dbReference>
<dbReference type="EMBL" id="CP002799">
    <property type="protein sequence ID" value="AEG51119.1"/>
    <property type="molecule type" value="Genomic_DNA"/>
</dbReference>
<dbReference type="KEGG" id="sch:Sphch_3528"/>
<dbReference type="RefSeq" id="WP_013849349.1">
    <property type="nucleotide sequence ID" value="NC_015594.1"/>
</dbReference>
<keyword evidence="3" id="KW-1185">Reference proteome</keyword>
<evidence type="ECO:0000259" key="1">
    <source>
        <dbReference type="PROSITE" id="PS50075"/>
    </source>
</evidence>
<dbReference type="SUPFAM" id="SSF47336">
    <property type="entry name" value="ACP-like"/>
    <property type="match status" value="1"/>
</dbReference>
<reference evidence="2 3" key="1">
    <citation type="submission" date="2011-05" db="EMBL/GenBank/DDBJ databases">
        <title>Complete sequence of chromosome 2 of Sphingobium chlorophenolicum L-1.</title>
        <authorList>
            <consortium name="US DOE Joint Genome Institute"/>
            <person name="Lucas S."/>
            <person name="Han J."/>
            <person name="Lapidus A."/>
            <person name="Cheng J.-F."/>
            <person name="Goodwin L."/>
            <person name="Pitluck S."/>
            <person name="Peters L."/>
            <person name="Daligault H."/>
            <person name="Han C."/>
            <person name="Tapia R."/>
            <person name="Land M."/>
            <person name="Hauser L."/>
            <person name="Kyrpides N."/>
            <person name="Ivanova N."/>
            <person name="Pagani I."/>
            <person name="Turner P."/>
            <person name="Copley S."/>
            <person name="Woyke T."/>
        </authorList>
    </citation>
    <scope>NUCLEOTIDE SEQUENCE [LARGE SCALE GENOMIC DNA]</scope>
    <source>
        <strain evidence="2 3">L-1</strain>
    </source>
</reference>
<name>F6F3V7_SPHCR</name>
<dbReference type="PROSITE" id="PS50075">
    <property type="entry name" value="CARRIER"/>
    <property type="match status" value="1"/>
</dbReference>
<organism evidence="2 3">
    <name type="scientific">Sphingobium chlorophenolicum L-1</name>
    <dbReference type="NCBI Taxonomy" id="690566"/>
    <lineage>
        <taxon>Bacteria</taxon>
        <taxon>Pseudomonadati</taxon>
        <taxon>Pseudomonadota</taxon>
        <taxon>Alphaproteobacteria</taxon>
        <taxon>Sphingomonadales</taxon>
        <taxon>Sphingomonadaceae</taxon>
        <taxon>Sphingobium</taxon>
    </lineage>
</organism>
<dbReference type="Gene3D" id="1.10.1200.10">
    <property type="entry name" value="ACP-like"/>
    <property type="match status" value="1"/>
</dbReference>
<dbReference type="InterPro" id="IPR036736">
    <property type="entry name" value="ACP-like_sf"/>
</dbReference>
<evidence type="ECO:0000313" key="2">
    <source>
        <dbReference type="EMBL" id="AEG51119.1"/>
    </source>
</evidence>
<gene>
    <name evidence="2" type="ORF">Sphch_3528</name>
</gene>
<dbReference type="AlphaFoldDB" id="F6F3V7"/>
<protein>
    <submittedName>
        <fullName evidence="2">Phosphopantetheine-binding protein</fullName>
    </submittedName>
</protein>
<sequence length="102" mass="10731">MNSDSIRQASAKEIEDWIVARIAEIVNMAPANVSADAPFDSFGIDSAKAISLMVELENWLNLPDELPLELLFEAEAIRDAATGIAAAVADMAAAQAEGSAAQ</sequence>
<dbReference type="HOGENOM" id="CLU_157807_3_0_5"/>
<dbReference type="Proteomes" id="UP000007150">
    <property type="component" value="Chromosome 2"/>
</dbReference>
<proteinExistence type="predicted"/>
<feature type="domain" description="Carrier" evidence="1">
    <location>
        <begin position="9"/>
        <end position="88"/>
    </location>
</feature>